<dbReference type="EMBL" id="PVBT01000006">
    <property type="protein sequence ID" value="PRD51158.1"/>
    <property type="molecule type" value="Genomic_DNA"/>
</dbReference>
<dbReference type="OrthoDB" id="1685145at2"/>
<protein>
    <submittedName>
        <fullName evidence="2">TIGR02217 family protein</fullName>
    </submittedName>
</protein>
<reference evidence="2 3" key="1">
    <citation type="submission" date="2018-02" db="EMBL/GenBank/DDBJ databases">
        <title>The draft genome of Phyllobacterium myrsinacearum DSM5892.</title>
        <authorList>
            <person name="Li L."/>
            <person name="Liu L."/>
            <person name="Zhang X."/>
            <person name="Wang T."/>
        </authorList>
    </citation>
    <scope>NUCLEOTIDE SEQUENCE [LARGE SCALE GENOMIC DNA]</scope>
    <source>
        <strain evidence="2 3">DSM 5892</strain>
    </source>
</reference>
<comment type="caution">
    <text evidence="2">The sequence shown here is derived from an EMBL/GenBank/DDBJ whole genome shotgun (WGS) entry which is preliminary data.</text>
</comment>
<proteinExistence type="predicted"/>
<evidence type="ECO:0000313" key="3">
    <source>
        <dbReference type="Proteomes" id="UP000238563"/>
    </source>
</evidence>
<dbReference type="Pfam" id="PF09343">
    <property type="entry name" value="DUF2460"/>
    <property type="match status" value="1"/>
</dbReference>
<dbReference type="Proteomes" id="UP000238563">
    <property type="component" value="Unassembled WGS sequence"/>
</dbReference>
<organism evidence="2 3">
    <name type="scientific">Phyllobacterium myrsinacearum</name>
    <dbReference type="NCBI Taxonomy" id="28101"/>
    <lineage>
        <taxon>Bacteria</taxon>
        <taxon>Pseudomonadati</taxon>
        <taxon>Pseudomonadota</taxon>
        <taxon>Alphaproteobacteria</taxon>
        <taxon>Hyphomicrobiales</taxon>
        <taxon>Phyllobacteriaceae</taxon>
        <taxon>Phyllobacterium</taxon>
    </lineage>
</organism>
<gene>
    <name evidence="2" type="ORF">C5750_20215</name>
</gene>
<dbReference type="NCBIfam" id="TIGR02217">
    <property type="entry name" value="chp_TIGR02217"/>
    <property type="match status" value="1"/>
</dbReference>
<name>A0A2S9JE52_9HYPH</name>
<evidence type="ECO:0000313" key="2">
    <source>
        <dbReference type="EMBL" id="PRD51158.1"/>
    </source>
</evidence>
<keyword evidence="3" id="KW-1185">Reference proteome</keyword>
<feature type="domain" description="DUF2460" evidence="1">
    <location>
        <begin position="5"/>
        <end position="208"/>
    </location>
</feature>
<sequence>MEAFHDARFPLGISFGATGGPEWKNEIVALTSGHEQRNARWASSRHHYDAGTGVRSLADLETVLGFFEARRGSLYAFRFRDPFDHQSCAAGKPITATDQHLGSGDGKQAAFQLQKRYGDYRRTITKPVPGTVRIAVAGLEKQEPADFTVDVLTGQVTFKPDRVPPSGTDVTAGFAFDVPARFNADRLTVSIKSFKAGEIPTIPIIEVKT</sequence>
<dbReference type="RefSeq" id="WP_105736074.1">
    <property type="nucleotide sequence ID" value="NZ_PVBT01000006.1"/>
</dbReference>
<dbReference type="InterPro" id="IPR011740">
    <property type="entry name" value="DUF2460"/>
</dbReference>
<accession>A0A2S9JE52</accession>
<dbReference type="AlphaFoldDB" id="A0A2S9JE52"/>
<evidence type="ECO:0000259" key="1">
    <source>
        <dbReference type="Pfam" id="PF09343"/>
    </source>
</evidence>